<name>A0A166DW08_9EURY</name>
<organism evidence="5 6">
    <name type="scientific">Methanobrevibacter cuticularis</name>
    <dbReference type="NCBI Taxonomy" id="47311"/>
    <lineage>
        <taxon>Archaea</taxon>
        <taxon>Methanobacteriati</taxon>
        <taxon>Methanobacteriota</taxon>
        <taxon>Methanomada group</taxon>
        <taxon>Methanobacteria</taxon>
        <taxon>Methanobacteriales</taxon>
        <taxon>Methanobacteriaceae</taxon>
        <taxon>Methanobrevibacter</taxon>
    </lineage>
</organism>
<accession>A0A166DW08</accession>
<dbReference type="Pfam" id="PF00535">
    <property type="entry name" value="Glycos_transf_2"/>
    <property type="match status" value="1"/>
</dbReference>
<dbReference type="GO" id="GO:0016757">
    <property type="term" value="F:glycosyltransferase activity"/>
    <property type="evidence" value="ECO:0007669"/>
    <property type="project" value="UniProtKB-KW"/>
</dbReference>
<dbReference type="PATRIC" id="fig|47311.3.peg.1259"/>
<dbReference type="STRING" id="47311.MBCUT_11460"/>
<dbReference type="RefSeq" id="WP_067259734.1">
    <property type="nucleotide sequence ID" value="NZ_LWMW01000102.1"/>
</dbReference>
<dbReference type="EC" id="2.4.-.-" evidence="5"/>
<evidence type="ECO:0000313" key="5">
    <source>
        <dbReference type="EMBL" id="KZX16010.1"/>
    </source>
</evidence>
<protein>
    <submittedName>
        <fullName evidence="5">Putative glycosyltransferase EpsE</fullName>
        <ecNumber evidence="5">2.4.-.-</ecNumber>
    </submittedName>
</protein>
<dbReference type="Proteomes" id="UP000077275">
    <property type="component" value="Unassembled WGS sequence"/>
</dbReference>
<dbReference type="InterPro" id="IPR050834">
    <property type="entry name" value="Glycosyltransf_2"/>
</dbReference>
<evidence type="ECO:0000259" key="4">
    <source>
        <dbReference type="Pfam" id="PF00535"/>
    </source>
</evidence>
<dbReference type="PANTHER" id="PTHR43685:SF5">
    <property type="entry name" value="GLYCOSYLTRANSFERASE EPSE-RELATED"/>
    <property type="match status" value="1"/>
</dbReference>
<sequence length="269" mass="31674">MNPIISVVMPAYKEPSSYLTQSIESILNQTLTDFELIIILDNPENKELENLILNYKKKDDRIVFLKNKENMGIAKTLNKGIEKSKGKYIARLDADDIAYPERLKKQLKIMENEKCYLVGSKADYINNQGEFVENLASEISPFYKYEEIKNNIIKFNFFIHPSLMFKKELIEKIGDYDSNFKFTEDYDLVLRTINQYKCVITPEHLIKYRINKNGLTQNNMIPMLIYTIKAKLNAIMKYGYPKKDLLVIFNPIVYFKYYSKKLKIFNKSN</sequence>
<comment type="caution">
    <text evidence="5">The sequence shown here is derived from an EMBL/GenBank/DDBJ whole genome shotgun (WGS) entry which is preliminary data.</text>
</comment>
<keyword evidence="6" id="KW-1185">Reference proteome</keyword>
<keyword evidence="2 5" id="KW-0328">Glycosyltransferase</keyword>
<dbReference type="SUPFAM" id="SSF53448">
    <property type="entry name" value="Nucleotide-diphospho-sugar transferases"/>
    <property type="match status" value="1"/>
</dbReference>
<keyword evidence="3 5" id="KW-0808">Transferase</keyword>
<evidence type="ECO:0000256" key="1">
    <source>
        <dbReference type="ARBA" id="ARBA00006739"/>
    </source>
</evidence>
<dbReference type="InterPro" id="IPR001173">
    <property type="entry name" value="Glyco_trans_2-like"/>
</dbReference>
<comment type="similarity">
    <text evidence="1">Belongs to the glycosyltransferase 2 family.</text>
</comment>
<dbReference type="InterPro" id="IPR029044">
    <property type="entry name" value="Nucleotide-diphossugar_trans"/>
</dbReference>
<evidence type="ECO:0000256" key="3">
    <source>
        <dbReference type="ARBA" id="ARBA00022679"/>
    </source>
</evidence>
<proteinExistence type="inferred from homology"/>
<evidence type="ECO:0000313" key="6">
    <source>
        <dbReference type="Proteomes" id="UP000077275"/>
    </source>
</evidence>
<dbReference type="PANTHER" id="PTHR43685">
    <property type="entry name" value="GLYCOSYLTRANSFERASE"/>
    <property type="match status" value="1"/>
</dbReference>
<dbReference type="OrthoDB" id="46222at2157"/>
<evidence type="ECO:0000256" key="2">
    <source>
        <dbReference type="ARBA" id="ARBA00022676"/>
    </source>
</evidence>
<dbReference type="Gene3D" id="3.90.550.10">
    <property type="entry name" value="Spore Coat Polysaccharide Biosynthesis Protein SpsA, Chain A"/>
    <property type="match status" value="1"/>
</dbReference>
<dbReference type="AlphaFoldDB" id="A0A166DW08"/>
<reference evidence="5 6" key="1">
    <citation type="submission" date="2016-04" db="EMBL/GenBank/DDBJ databases">
        <title>Genome sequence of Methanobrevibacter cuticularis DSM 11139.</title>
        <authorList>
            <person name="Poehlein A."/>
            <person name="Seedorf H."/>
            <person name="Daniel R."/>
        </authorList>
    </citation>
    <scope>NUCLEOTIDE SEQUENCE [LARGE SCALE GENOMIC DNA]</scope>
    <source>
        <strain evidence="5 6">DSM 11139</strain>
    </source>
</reference>
<gene>
    <name evidence="5" type="primary">epsE</name>
    <name evidence="5" type="ORF">MBCUT_11460</name>
</gene>
<dbReference type="EMBL" id="LWMW01000102">
    <property type="protein sequence ID" value="KZX16010.1"/>
    <property type="molecule type" value="Genomic_DNA"/>
</dbReference>
<feature type="domain" description="Glycosyltransferase 2-like" evidence="4">
    <location>
        <begin position="6"/>
        <end position="174"/>
    </location>
</feature>